<dbReference type="Proteomes" id="UP000464657">
    <property type="component" value="Chromosome"/>
</dbReference>
<sequence length="81" mass="9289">MNASIFHLNLRIIYFREKIIKNIFIMKKQKLNSIPLKINKTNIANLHYVKGGAEDLSAESNCCSKPNICHTITTRPDSLQM</sequence>
<proteinExistence type="predicted"/>
<evidence type="ECO:0000313" key="2">
    <source>
        <dbReference type="Proteomes" id="UP000464657"/>
    </source>
</evidence>
<keyword evidence="2" id="KW-1185">Reference proteome</keyword>
<organism evidence="1 2">
    <name type="scientific">Kordia antarctica</name>
    <dbReference type="NCBI Taxonomy" id="1218801"/>
    <lineage>
        <taxon>Bacteria</taxon>
        <taxon>Pseudomonadati</taxon>
        <taxon>Bacteroidota</taxon>
        <taxon>Flavobacteriia</taxon>
        <taxon>Flavobacteriales</taxon>
        <taxon>Flavobacteriaceae</taxon>
        <taxon>Kordia</taxon>
    </lineage>
</organism>
<dbReference type="KEGG" id="kan:IMCC3317_25520"/>
<protein>
    <submittedName>
        <fullName evidence="1">Uncharacterized protein</fullName>
    </submittedName>
</protein>
<name>A0A7L4ZMN7_9FLAO</name>
<gene>
    <name evidence="1" type="ORF">IMCC3317_25520</name>
</gene>
<dbReference type="EMBL" id="CP019288">
    <property type="protein sequence ID" value="QHI37174.1"/>
    <property type="molecule type" value="Genomic_DNA"/>
</dbReference>
<dbReference type="AlphaFoldDB" id="A0A7L4ZMN7"/>
<evidence type="ECO:0000313" key="1">
    <source>
        <dbReference type="EMBL" id="QHI37174.1"/>
    </source>
</evidence>
<reference evidence="1 2" key="1">
    <citation type="journal article" date="2013" name="Int. J. Syst. Evol. Microbiol.">
        <title>Kordia antarctica sp. nov., isolated from Antarctic seawater.</title>
        <authorList>
            <person name="Baek K."/>
            <person name="Choi A."/>
            <person name="Kang I."/>
            <person name="Lee K."/>
            <person name="Cho J.C."/>
        </authorList>
    </citation>
    <scope>NUCLEOTIDE SEQUENCE [LARGE SCALE GENOMIC DNA]</scope>
    <source>
        <strain evidence="1 2">IMCC3317</strain>
    </source>
</reference>
<accession>A0A7L4ZMN7</accession>